<comment type="caution">
    <text evidence="3">The sequence shown here is derived from an EMBL/GenBank/DDBJ whole genome shotgun (WGS) entry which is preliminary data.</text>
</comment>
<gene>
    <name evidence="3" type="ORF">F441_12797</name>
</gene>
<feature type="compositionally biased region" description="Acidic residues" evidence="1">
    <location>
        <begin position="60"/>
        <end position="92"/>
    </location>
</feature>
<evidence type="ECO:0000313" key="3">
    <source>
        <dbReference type="EMBL" id="ETP11690.1"/>
    </source>
</evidence>
<feature type="domain" description="ZSWIM1/3 RNaseH-like" evidence="2">
    <location>
        <begin position="259"/>
        <end position="328"/>
    </location>
</feature>
<feature type="region of interest" description="Disordered" evidence="1">
    <location>
        <begin position="1"/>
        <end position="96"/>
    </location>
</feature>
<organism evidence="3 4">
    <name type="scientific">Phytophthora nicotianae CJ01A1</name>
    <dbReference type="NCBI Taxonomy" id="1317063"/>
    <lineage>
        <taxon>Eukaryota</taxon>
        <taxon>Sar</taxon>
        <taxon>Stramenopiles</taxon>
        <taxon>Oomycota</taxon>
        <taxon>Peronosporomycetes</taxon>
        <taxon>Peronosporales</taxon>
        <taxon>Peronosporaceae</taxon>
        <taxon>Phytophthora</taxon>
    </lineage>
</organism>
<evidence type="ECO:0000256" key="1">
    <source>
        <dbReference type="SAM" id="MobiDB-lite"/>
    </source>
</evidence>
<sequence length="570" mass="64721">MRTRNGSPCRRGPGLSDAKRAADMEPPLSAEQESNEQGDEEIGAGSDDHNSHEDPSDLGVENDDEDVNVENDGDDVDVENDAEEASNDEASNDGDVSVSVDALSTWHADWDTWQAYFSLYCKRTMQVLPVKETMSRAERNRRLLKTKKGENSSQLVPDEFDSYQRTYICTHGWKKRKSRSEGSAFATYPTSRGLTEPIVTARVDVMLAVGARRSRIYDYILEHDQNVIQVDIDNLVRNHASSTSNADDNEGTAREIAAFAAADPENVSTIAETEAGESGVISLATAHMRRIYRRFREVLLGDCSHKTNRYNYQLLTFMGMNEFGEGAVMLRVIVVDKDLNETRDLEEHFPEARVIICHFHVIKYLKEKRSKPEFGKISSEDAAQIDAAVHKMGNWDASQERWVSHLRSKLPHLRITLTTVWKAFGKLKDAVDGSMSMTMCIKAIVAYDRRMQNEYEYQLPRIGRFVNSNYNEEMTNVLHFTTHYVAQQIEQQYATTIAKFDTYKYDEDSDMEGDLLVSGKFSEHRLRTSDWKCDCELSISMILPCRHAIAYRKHVGVSGPLIPWSCIDEM</sequence>
<accession>W2WMC9</accession>
<dbReference type="InterPro" id="IPR048324">
    <property type="entry name" value="ZSWIM1-3_RNaseH-like"/>
</dbReference>
<dbReference type="PANTHER" id="PTHR31569:SF4">
    <property type="entry name" value="SWIM-TYPE DOMAIN-CONTAINING PROTEIN"/>
    <property type="match status" value="1"/>
</dbReference>
<evidence type="ECO:0000313" key="4">
    <source>
        <dbReference type="Proteomes" id="UP000018958"/>
    </source>
</evidence>
<feature type="compositionally biased region" description="Basic and acidic residues" evidence="1">
    <location>
        <begin position="46"/>
        <end position="55"/>
    </location>
</feature>
<dbReference type="Proteomes" id="UP000018958">
    <property type="component" value="Unassembled WGS sequence"/>
</dbReference>
<feature type="compositionally biased region" description="Acidic residues" evidence="1">
    <location>
        <begin position="33"/>
        <end position="42"/>
    </location>
</feature>
<reference evidence="3 4" key="1">
    <citation type="submission" date="2013-11" db="EMBL/GenBank/DDBJ databases">
        <title>The Genome Sequence of Phytophthora parasitica CJ01A1.</title>
        <authorList>
            <consortium name="The Broad Institute Genomics Platform"/>
            <person name="Russ C."/>
            <person name="Tyler B."/>
            <person name="Panabieres F."/>
            <person name="Shan W."/>
            <person name="Tripathy S."/>
            <person name="Grunwald N."/>
            <person name="Machado M."/>
            <person name="Johnson C.S."/>
            <person name="Walker B."/>
            <person name="Young S.K."/>
            <person name="Zeng Q."/>
            <person name="Gargeya S."/>
            <person name="Fitzgerald M."/>
            <person name="Haas B."/>
            <person name="Abouelleil A."/>
            <person name="Allen A.W."/>
            <person name="Alvarado L."/>
            <person name="Arachchi H.M."/>
            <person name="Berlin A.M."/>
            <person name="Chapman S.B."/>
            <person name="Gainer-Dewar J."/>
            <person name="Goldberg J."/>
            <person name="Griggs A."/>
            <person name="Gujja S."/>
            <person name="Hansen M."/>
            <person name="Howarth C."/>
            <person name="Imamovic A."/>
            <person name="Ireland A."/>
            <person name="Larimer J."/>
            <person name="McCowan C."/>
            <person name="Murphy C."/>
            <person name="Pearson M."/>
            <person name="Poon T.W."/>
            <person name="Priest M."/>
            <person name="Roberts A."/>
            <person name="Saif S."/>
            <person name="Shea T."/>
            <person name="Sisk P."/>
            <person name="Sykes S."/>
            <person name="Wortman J."/>
            <person name="Nusbaum C."/>
            <person name="Birren B."/>
        </authorList>
    </citation>
    <scope>NUCLEOTIDE SEQUENCE [LARGE SCALE GENOMIC DNA]</scope>
    <source>
        <strain evidence="3 4">CJ01A1</strain>
    </source>
</reference>
<dbReference type="AlphaFoldDB" id="W2WMC9"/>
<proteinExistence type="predicted"/>
<dbReference type="Pfam" id="PF21056">
    <property type="entry name" value="ZSWIM1-3_RNaseH-like"/>
    <property type="match status" value="1"/>
</dbReference>
<evidence type="ECO:0000259" key="2">
    <source>
        <dbReference type="Pfam" id="PF21056"/>
    </source>
</evidence>
<name>W2WMC9_PHYNI</name>
<dbReference type="PANTHER" id="PTHR31569">
    <property type="entry name" value="SWIM-TYPE DOMAIN-CONTAINING PROTEIN"/>
    <property type="match status" value="1"/>
</dbReference>
<protein>
    <recommendedName>
        <fullName evidence="2">ZSWIM1/3 RNaseH-like domain-containing protein</fullName>
    </recommendedName>
</protein>
<dbReference type="InterPro" id="IPR052579">
    <property type="entry name" value="Zinc_finger_SWIM"/>
</dbReference>
<dbReference type="EMBL" id="ANIX01002500">
    <property type="protein sequence ID" value="ETP11690.1"/>
    <property type="molecule type" value="Genomic_DNA"/>
</dbReference>